<dbReference type="PANTHER" id="PTHR45766:SF3">
    <property type="entry name" value="DNA ANNEALING HELICASE AND ENDONUCLEASE ZRANB3"/>
    <property type="match status" value="1"/>
</dbReference>
<evidence type="ECO:0000256" key="2">
    <source>
        <dbReference type="ARBA" id="ARBA00022801"/>
    </source>
</evidence>
<dbReference type="PANTHER" id="PTHR45766">
    <property type="entry name" value="DNA ANNEALING HELICASE AND ENDONUCLEASE ZRANB3 FAMILY MEMBER"/>
    <property type="match status" value="1"/>
</dbReference>
<dbReference type="GO" id="GO:0005524">
    <property type="term" value="F:ATP binding"/>
    <property type="evidence" value="ECO:0007669"/>
    <property type="project" value="UniProtKB-KW"/>
</dbReference>
<dbReference type="InterPro" id="IPR027417">
    <property type="entry name" value="P-loop_NTPase"/>
</dbReference>
<keyword evidence="4" id="KW-0067">ATP-binding</keyword>
<evidence type="ECO:0000256" key="3">
    <source>
        <dbReference type="ARBA" id="ARBA00022806"/>
    </source>
</evidence>
<sequence>MDDDWELSAEQLDSLERDALRQIAERNSSSSSAVTSSSPSRHSSQQPPLRNAAHPVPDSTRNKTVSGGERVQDQNAKRVLISSFVVDVDIDDSSEGPKHRVKFFLHANGNIAARFPYDQVLVNAIKKIPKATWNAKERLWMFPLSSLSSAEEILRKTPGLKIEVENLDPLVRRAIDAATALADLQGESRSVMYHTDSSALQDRYDRIPNSIESRLLPFQREGVRFVLERGGRALVADEMGLGKTIQN</sequence>
<dbReference type="GO" id="GO:0016787">
    <property type="term" value="F:hydrolase activity"/>
    <property type="evidence" value="ECO:0007669"/>
    <property type="project" value="UniProtKB-KW"/>
</dbReference>
<dbReference type="AlphaFoldDB" id="A0A9Q1QA80"/>
<organism evidence="7 8">
    <name type="scientific">Carnegiea gigantea</name>
    <dbReference type="NCBI Taxonomy" id="171969"/>
    <lineage>
        <taxon>Eukaryota</taxon>
        <taxon>Viridiplantae</taxon>
        <taxon>Streptophyta</taxon>
        <taxon>Embryophyta</taxon>
        <taxon>Tracheophyta</taxon>
        <taxon>Spermatophyta</taxon>
        <taxon>Magnoliopsida</taxon>
        <taxon>eudicotyledons</taxon>
        <taxon>Gunneridae</taxon>
        <taxon>Pentapetalae</taxon>
        <taxon>Caryophyllales</taxon>
        <taxon>Cactineae</taxon>
        <taxon>Cactaceae</taxon>
        <taxon>Cactoideae</taxon>
        <taxon>Echinocereeae</taxon>
        <taxon>Carnegiea</taxon>
    </lineage>
</organism>
<dbReference type="PROSITE" id="PS51467">
    <property type="entry name" value="HARP"/>
    <property type="match status" value="1"/>
</dbReference>
<evidence type="ECO:0000256" key="5">
    <source>
        <dbReference type="SAM" id="MobiDB-lite"/>
    </source>
</evidence>
<dbReference type="Gene3D" id="3.40.50.10810">
    <property type="entry name" value="Tandem AAA-ATPase domain"/>
    <property type="match status" value="1"/>
</dbReference>
<dbReference type="GO" id="GO:0043596">
    <property type="term" value="C:nuclear replication fork"/>
    <property type="evidence" value="ECO:0007669"/>
    <property type="project" value="TreeGrafter"/>
</dbReference>
<dbReference type="GO" id="GO:0006281">
    <property type="term" value="P:DNA repair"/>
    <property type="evidence" value="ECO:0007669"/>
    <property type="project" value="TreeGrafter"/>
</dbReference>
<evidence type="ECO:0000259" key="6">
    <source>
        <dbReference type="PROSITE" id="PS51467"/>
    </source>
</evidence>
<proteinExistence type="predicted"/>
<dbReference type="SUPFAM" id="SSF52540">
    <property type="entry name" value="P-loop containing nucleoside triphosphate hydrolases"/>
    <property type="match status" value="1"/>
</dbReference>
<dbReference type="Proteomes" id="UP001153076">
    <property type="component" value="Unassembled WGS sequence"/>
</dbReference>
<keyword evidence="3" id="KW-0347">Helicase</keyword>
<dbReference type="InterPro" id="IPR038718">
    <property type="entry name" value="SNF2-like_sf"/>
</dbReference>
<dbReference type="OrthoDB" id="1740829at2759"/>
<reference evidence="7" key="1">
    <citation type="submission" date="2022-04" db="EMBL/GenBank/DDBJ databases">
        <title>Carnegiea gigantea Genome sequencing and assembly v2.</title>
        <authorList>
            <person name="Copetti D."/>
            <person name="Sanderson M.J."/>
            <person name="Burquez A."/>
            <person name="Wojciechowski M.F."/>
        </authorList>
    </citation>
    <scope>NUCLEOTIDE SEQUENCE</scope>
    <source>
        <strain evidence="7">SGP5-SGP5p</strain>
        <tissue evidence="7">Aerial part</tissue>
    </source>
</reference>
<evidence type="ECO:0000256" key="4">
    <source>
        <dbReference type="ARBA" id="ARBA00022840"/>
    </source>
</evidence>
<dbReference type="GO" id="GO:0004520">
    <property type="term" value="F:DNA endonuclease activity"/>
    <property type="evidence" value="ECO:0007669"/>
    <property type="project" value="TreeGrafter"/>
</dbReference>
<dbReference type="GO" id="GO:0031297">
    <property type="term" value="P:replication fork processing"/>
    <property type="evidence" value="ECO:0007669"/>
    <property type="project" value="TreeGrafter"/>
</dbReference>
<dbReference type="InterPro" id="IPR010003">
    <property type="entry name" value="HARP_dom"/>
</dbReference>
<name>A0A9Q1QA80_9CARY</name>
<feature type="region of interest" description="Disordered" evidence="5">
    <location>
        <begin position="22"/>
        <end position="72"/>
    </location>
</feature>
<dbReference type="EMBL" id="JAKOGI010000459">
    <property type="protein sequence ID" value="KAJ8434667.1"/>
    <property type="molecule type" value="Genomic_DNA"/>
</dbReference>
<keyword evidence="1" id="KW-0547">Nucleotide-binding</keyword>
<feature type="domain" description="HARP" evidence="6">
    <location>
        <begin position="95"/>
        <end position="169"/>
    </location>
</feature>
<feature type="compositionally biased region" description="Low complexity" evidence="5">
    <location>
        <begin position="28"/>
        <end position="44"/>
    </location>
</feature>
<accession>A0A9Q1QA80</accession>
<evidence type="ECO:0000313" key="8">
    <source>
        <dbReference type="Proteomes" id="UP001153076"/>
    </source>
</evidence>
<protein>
    <recommendedName>
        <fullName evidence="6">HARP domain-containing protein</fullName>
    </recommendedName>
</protein>
<evidence type="ECO:0000256" key="1">
    <source>
        <dbReference type="ARBA" id="ARBA00022741"/>
    </source>
</evidence>
<gene>
    <name evidence="7" type="ORF">Cgig2_030053</name>
</gene>
<keyword evidence="2" id="KW-0378">Hydrolase</keyword>
<keyword evidence="8" id="KW-1185">Reference proteome</keyword>
<comment type="caution">
    <text evidence="7">The sequence shown here is derived from an EMBL/GenBank/DDBJ whole genome shotgun (WGS) entry which is preliminary data.</text>
</comment>
<dbReference type="GO" id="GO:0004386">
    <property type="term" value="F:helicase activity"/>
    <property type="evidence" value="ECO:0007669"/>
    <property type="project" value="UniProtKB-KW"/>
</dbReference>
<evidence type="ECO:0000313" key="7">
    <source>
        <dbReference type="EMBL" id="KAJ8434667.1"/>
    </source>
</evidence>